<feature type="transmembrane region" description="Helical" evidence="1">
    <location>
        <begin position="45"/>
        <end position="70"/>
    </location>
</feature>
<keyword evidence="1" id="KW-0472">Membrane</keyword>
<feature type="transmembrane region" description="Helical" evidence="1">
    <location>
        <begin position="21"/>
        <end position="39"/>
    </location>
</feature>
<organism evidence="2 3">
    <name type="scientific">Stygiobacter electus</name>
    <dbReference type="NCBI Taxonomy" id="3032292"/>
    <lineage>
        <taxon>Bacteria</taxon>
        <taxon>Pseudomonadati</taxon>
        <taxon>Ignavibacteriota</taxon>
        <taxon>Ignavibacteria</taxon>
        <taxon>Ignavibacteriales</taxon>
        <taxon>Melioribacteraceae</taxon>
        <taxon>Stygiobacter</taxon>
    </lineage>
</organism>
<comment type="caution">
    <text evidence="2">The sequence shown here is derived from an EMBL/GenBank/DDBJ whole genome shotgun (WGS) entry which is preliminary data.</text>
</comment>
<feature type="transmembrane region" description="Helical" evidence="1">
    <location>
        <begin position="163"/>
        <end position="184"/>
    </location>
</feature>
<evidence type="ECO:0000313" key="2">
    <source>
        <dbReference type="EMBL" id="MDF1612926.1"/>
    </source>
</evidence>
<protein>
    <submittedName>
        <fullName evidence="2">Uncharacterized protein</fullName>
    </submittedName>
</protein>
<name>A0AAE3NXT9_9BACT</name>
<evidence type="ECO:0000256" key="1">
    <source>
        <dbReference type="SAM" id="Phobius"/>
    </source>
</evidence>
<proteinExistence type="predicted"/>
<dbReference type="Proteomes" id="UP001221302">
    <property type="component" value="Unassembled WGS sequence"/>
</dbReference>
<feature type="transmembrane region" description="Helical" evidence="1">
    <location>
        <begin position="126"/>
        <end position="151"/>
    </location>
</feature>
<feature type="transmembrane region" description="Helical" evidence="1">
    <location>
        <begin position="91"/>
        <end position="114"/>
    </location>
</feature>
<accession>A0AAE3NXT9</accession>
<feature type="transmembrane region" description="Helical" evidence="1">
    <location>
        <begin position="204"/>
        <end position="226"/>
    </location>
</feature>
<keyword evidence="3" id="KW-1185">Reference proteome</keyword>
<keyword evidence="1" id="KW-0812">Transmembrane</keyword>
<sequence length="263" mass="30209">MKILATVIKNQFQDSFRSKWIIVYSLFYFLITFGLILFTNDSNKIILSLMNVNLIVIPLVCIVFGNVFFYNNREYIIMILAQPVDRKYIYLGLYFGLTFAMSLSFLLGVFLPIIFSFKIFINNFNIIFWLIITGILITSIFVGIAFLISMLNENKLKGLGISIFSWFLFTALYDAIILMLLQILQNYPLEIFSLTLTLVNPIDITRIIIINNFDIAALMGFTGAVFNKFFGSVVGFVIALFSLINWIAIPLFIGLNLFNKKDF</sequence>
<reference evidence="2" key="1">
    <citation type="submission" date="2023-03" db="EMBL/GenBank/DDBJ databases">
        <title>Stygiobacter electus gen. nov., sp. nov., facultatively anaerobic thermotolerant bacterium of the class Ignavibacteria from a well of Yessentuki mineral water deposit.</title>
        <authorList>
            <person name="Podosokorskaya O.A."/>
            <person name="Elcheninov A.G."/>
            <person name="Petrova N.F."/>
            <person name="Zavarzina D.G."/>
            <person name="Kublanov I.V."/>
            <person name="Merkel A.Y."/>
        </authorList>
    </citation>
    <scope>NUCLEOTIDE SEQUENCE</scope>
    <source>
        <strain evidence="2">09-Me</strain>
    </source>
</reference>
<dbReference type="RefSeq" id="WP_321536696.1">
    <property type="nucleotide sequence ID" value="NZ_JARGDL010000021.1"/>
</dbReference>
<gene>
    <name evidence="2" type="ORF">P0M35_12245</name>
</gene>
<dbReference type="EMBL" id="JARGDL010000021">
    <property type="protein sequence ID" value="MDF1612926.1"/>
    <property type="molecule type" value="Genomic_DNA"/>
</dbReference>
<keyword evidence="1" id="KW-1133">Transmembrane helix</keyword>
<dbReference type="AlphaFoldDB" id="A0AAE3NXT9"/>
<feature type="transmembrane region" description="Helical" evidence="1">
    <location>
        <begin position="233"/>
        <end position="258"/>
    </location>
</feature>
<evidence type="ECO:0000313" key="3">
    <source>
        <dbReference type="Proteomes" id="UP001221302"/>
    </source>
</evidence>